<dbReference type="CDD" id="cd18809">
    <property type="entry name" value="SF1_C_RecD"/>
    <property type="match status" value="1"/>
</dbReference>
<dbReference type="GO" id="GO:0006281">
    <property type="term" value="P:DNA repair"/>
    <property type="evidence" value="ECO:0007669"/>
    <property type="project" value="InterPro"/>
</dbReference>
<dbReference type="SMART" id="SM00382">
    <property type="entry name" value="AAA"/>
    <property type="match status" value="1"/>
</dbReference>
<protein>
    <submittedName>
        <fullName evidence="2">AAA family ATPase</fullName>
    </submittedName>
</protein>
<dbReference type="GO" id="GO:0000723">
    <property type="term" value="P:telomere maintenance"/>
    <property type="evidence" value="ECO:0007669"/>
    <property type="project" value="InterPro"/>
</dbReference>
<dbReference type="Proteomes" id="UP000228906">
    <property type="component" value="Unassembled WGS sequence"/>
</dbReference>
<dbReference type="Gene3D" id="1.10.10.1390">
    <property type="entry name" value="ATP-dependent DNA helicase RecQ"/>
    <property type="match status" value="1"/>
</dbReference>
<dbReference type="InterPro" id="IPR051055">
    <property type="entry name" value="PIF1_helicase"/>
</dbReference>
<dbReference type="SUPFAM" id="SSF52540">
    <property type="entry name" value="P-loop containing nucleoside triphosphate hydrolases"/>
    <property type="match status" value="2"/>
</dbReference>
<sequence length="561" mass="63333">MTQEEALEILKTGGNVFLTGEPGSGKTYTVNQYADYLREHNIQPAITASTGIAATHLNGITIHSWAGIGIKEHLSKNELEKIAKTAYVRKRVEKAHILIIDEISMLEANTFTMVDLVCQQIFQSKEPFGGLQVVVAGDFFQLPPIAKFGQVSQFAFKSPAWQKANFAVCYLTEQYRQDDLAFLTMLSAIRTNGFTEKHLQNIQTRIIEPDKSPKDITRIFSHNMDVDRVNSQELGQLPGETKFFQMFSRGQRNFVASLKKGCLSPETLELKKDACVMFTKNNLKEGFVNGTIGKVIGFNEESNYPIVRITSGEEIEVLPMEWTVEEHGDIKARITQVPLRLAWAITIHKSQGMSLDMAVMDLQKVFEFGQGYVALSRVRRLSGLYLLGYNQKAFLTHPEMQNQDKIFREQSQQVQKDFVLISKDKIGQKQNDFLTACGGSLSKQALSKKSPAMKKEKISTYDKTMALINQGKNIEEITRARGVTQGTIISHLENLVLKEKINYEGLEHLVEEGLLAKIPEIGQVFRELDTDKLSVVFEKFAGEYSYDQLRLARLFMSFNAI</sequence>
<evidence type="ECO:0000313" key="3">
    <source>
        <dbReference type="Proteomes" id="UP000228906"/>
    </source>
</evidence>
<dbReference type="InterPro" id="IPR029491">
    <property type="entry name" value="Helicase_HTH"/>
</dbReference>
<evidence type="ECO:0000313" key="2">
    <source>
        <dbReference type="EMBL" id="PIR91598.1"/>
    </source>
</evidence>
<dbReference type="CDD" id="cd18037">
    <property type="entry name" value="DEXSc_Pif1_like"/>
    <property type="match status" value="1"/>
</dbReference>
<dbReference type="GO" id="GO:0003678">
    <property type="term" value="F:DNA helicase activity"/>
    <property type="evidence" value="ECO:0007669"/>
    <property type="project" value="InterPro"/>
</dbReference>
<dbReference type="InterPro" id="IPR027417">
    <property type="entry name" value="P-loop_NTPase"/>
</dbReference>
<comment type="caution">
    <text evidence="2">The sequence shown here is derived from an EMBL/GenBank/DDBJ whole genome shotgun (WGS) entry which is preliminary data.</text>
</comment>
<dbReference type="Pfam" id="PF14493">
    <property type="entry name" value="HTH_40"/>
    <property type="match status" value="1"/>
</dbReference>
<evidence type="ECO:0000259" key="1">
    <source>
        <dbReference type="SMART" id="SM00382"/>
    </source>
</evidence>
<dbReference type="Pfam" id="PF05970">
    <property type="entry name" value="PIF1"/>
    <property type="match status" value="1"/>
</dbReference>
<dbReference type="AlphaFoldDB" id="A0A2H0UXP9"/>
<feature type="domain" description="AAA+ ATPase" evidence="1">
    <location>
        <begin position="12"/>
        <end position="321"/>
    </location>
</feature>
<dbReference type="PANTHER" id="PTHR47642">
    <property type="entry name" value="ATP-DEPENDENT DNA HELICASE"/>
    <property type="match status" value="1"/>
</dbReference>
<gene>
    <name evidence="2" type="ORF">COU03_01590</name>
</gene>
<dbReference type="InterPro" id="IPR010285">
    <property type="entry name" value="DNA_helicase_pif1-like_DEAD"/>
</dbReference>
<dbReference type="EMBL" id="PFAV01000027">
    <property type="protein sequence ID" value="PIR91598.1"/>
    <property type="molecule type" value="Genomic_DNA"/>
</dbReference>
<reference evidence="3" key="1">
    <citation type="submission" date="2017-09" db="EMBL/GenBank/DDBJ databases">
        <title>Depth-based differentiation of microbial function through sediment-hosted aquifers and enrichment of novel symbionts in the deep terrestrial subsurface.</title>
        <authorList>
            <person name="Probst A.J."/>
            <person name="Ladd B."/>
            <person name="Jarett J.K."/>
            <person name="Geller-Mcgrath D.E."/>
            <person name="Sieber C.M.K."/>
            <person name="Emerson J.B."/>
            <person name="Anantharaman K."/>
            <person name="Thomas B.C."/>
            <person name="Malmstrom R."/>
            <person name="Stieglmeier M."/>
            <person name="Klingl A."/>
            <person name="Woyke T."/>
            <person name="Ryan C.M."/>
            <person name="Banfield J.F."/>
        </authorList>
    </citation>
    <scope>NUCLEOTIDE SEQUENCE [LARGE SCALE GENOMIC DNA]</scope>
</reference>
<proteinExistence type="predicted"/>
<dbReference type="Gene3D" id="2.30.30.940">
    <property type="match status" value="1"/>
</dbReference>
<name>A0A2H0UXP9_9BACT</name>
<dbReference type="InterPro" id="IPR003593">
    <property type="entry name" value="AAA+_ATPase"/>
</dbReference>
<organism evidence="2 3">
    <name type="scientific">bacterium (Candidatus Gribaldobacteria) CG10_big_fil_rev_8_21_14_0_10_41_12</name>
    <dbReference type="NCBI Taxonomy" id="2014277"/>
    <lineage>
        <taxon>Bacteria</taxon>
        <taxon>Candidatus Gribaldobacteria</taxon>
    </lineage>
</organism>
<dbReference type="PANTHER" id="PTHR47642:SF5">
    <property type="entry name" value="ATP-DEPENDENT DNA HELICASE"/>
    <property type="match status" value="1"/>
</dbReference>
<dbReference type="Gene3D" id="3.40.50.300">
    <property type="entry name" value="P-loop containing nucleotide triphosphate hydrolases"/>
    <property type="match status" value="2"/>
</dbReference>
<accession>A0A2H0UXP9</accession>